<evidence type="ECO:0000313" key="3">
    <source>
        <dbReference type="EMBL" id="TDR85444.1"/>
    </source>
</evidence>
<protein>
    <submittedName>
        <fullName evidence="3">Uncharacterized protein</fullName>
    </submittedName>
</protein>
<evidence type="ECO:0000313" key="4">
    <source>
        <dbReference type="Proteomes" id="UP000295122"/>
    </source>
</evidence>
<feature type="compositionally biased region" description="Gly residues" evidence="1">
    <location>
        <begin position="80"/>
        <end position="90"/>
    </location>
</feature>
<feature type="region of interest" description="Disordered" evidence="1">
    <location>
        <begin position="23"/>
        <end position="90"/>
    </location>
</feature>
<evidence type="ECO:0000256" key="1">
    <source>
        <dbReference type="SAM" id="MobiDB-lite"/>
    </source>
</evidence>
<comment type="caution">
    <text evidence="3">The sequence shown here is derived from an EMBL/GenBank/DDBJ whole genome shotgun (WGS) entry which is preliminary data.</text>
</comment>
<name>A0A4R7BJC9_9HYPH</name>
<evidence type="ECO:0000256" key="2">
    <source>
        <dbReference type="SAM" id="SignalP"/>
    </source>
</evidence>
<dbReference type="EMBL" id="SNZR01000017">
    <property type="protein sequence ID" value="TDR85444.1"/>
    <property type="molecule type" value="Genomic_DNA"/>
</dbReference>
<proteinExistence type="predicted"/>
<gene>
    <name evidence="3" type="ORF">EV668_4566</name>
</gene>
<dbReference type="AlphaFoldDB" id="A0A4R7BJC9"/>
<sequence>MMRSVIAAAALTVLAAPVVAQTTIDPDTGKAPPGASVAPGKESTIDARRPNTTGSVSPEGTDAKTPDAGPAAAQPPSPPGKGGATRGQPR</sequence>
<reference evidence="3 4" key="1">
    <citation type="submission" date="2019-03" db="EMBL/GenBank/DDBJ databases">
        <title>Genomic Encyclopedia of Type Strains, Phase IV (KMG-IV): sequencing the most valuable type-strain genomes for metagenomic binning, comparative biology and taxonomic classification.</title>
        <authorList>
            <person name="Goeker M."/>
        </authorList>
    </citation>
    <scope>NUCLEOTIDE SEQUENCE [LARGE SCALE GENOMIC DNA]</scope>
    <source>
        <strain evidence="3 4">DSM 25903</strain>
    </source>
</reference>
<keyword evidence="4" id="KW-1185">Reference proteome</keyword>
<organism evidence="3 4">
    <name type="scientific">Enterovirga rhinocerotis</name>
    <dbReference type="NCBI Taxonomy" id="1339210"/>
    <lineage>
        <taxon>Bacteria</taxon>
        <taxon>Pseudomonadati</taxon>
        <taxon>Pseudomonadota</taxon>
        <taxon>Alphaproteobacteria</taxon>
        <taxon>Hyphomicrobiales</taxon>
        <taxon>Methylobacteriaceae</taxon>
        <taxon>Enterovirga</taxon>
    </lineage>
</organism>
<accession>A0A4R7BJC9</accession>
<feature type="signal peptide" evidence="2">
    <location>
        <begin position="1"/>
        <end position="20"/>
    </location>
</feature>
<feature type="chain" id="PRO_5020977389" evidence="2">
    <location>
        <begin position="21"/>
        <end position="90"/>
    </location>
</feature>
<dbReference type="RefSeq" id="WP_133774454.1">
    <property type="nucleotide sequence ID" value="NZ_SNZR01000017.1"/>
</dbReference>
<dbReference type="Proteomes" id="UP000295122">
    <property type="component" value="Unassembled WGS sequence"/>
</dbReference>
<keyword evidence="2" id="KW-0732">Signal</keyword>